<dbReference type="Proteomes" id="UP000559027">
    <property type="component" value="Unassembled WGS sequence"/>
</dbReference>
<keyword evidence="8 9" id="KW-0472">Membrane</keyword>
<evidence type="ECO:0000313" key="11">
    <source>
        <dbReference type="EMBL" id="KAF5354775.1"/>
    </source>
</evidence>
<dbReference type="GO" id="GO:1990575">
    <property type="term" value="P:mitochondrial L-ornithine transmembrane transport"/>
    <property type="evidence" value="ECO:0007669"/>
    <property type="project" value="TreeGrafter"/>
</dbReference>
<gene>
    <name evidence="11" type="ORF">D9756_005292</name>
</gene>
<keyword evidence="12" id="KW-1185">Reference proteome</keyword>
<reference evidence="11 12" key="1">
    <citation type="journal article" date="2020" name="ISME J.">
        <title>Uncovering the hidden diversity of litter-decomposition mechanisms in mushroom-forming fungi.</title>
        <authorList>
            <person name="Floudas D."/>
            <person name="Bentzer J."/>
            <person name="Ahren D."/>
            <person name="Johansson T."/>
            <person name="Persson P."/>
            <person name="Tunlid A."/>
        </authorList>
    </citation>
    <scope>NUCLEOTIDE SEQUENCE [LARGE SCALE GENOMIC DNA]</scope>
    <source>
        <strain evidence="11 12">CBS 146.42</strain>
    </source>
</reference>
<dbReference type="GO" id="GO:0000064">
    <property type="term" value="F:L-ornithine transmembrane transporter activity"/>
    <property type="evidence" value="ECO:0007669"/>
    <property type="project" value="TreeGrafter"/>
</dbReference>
<evidence type="ECO:0000256" key="4">
    <source>
        <dbReference type="ARBA" id="ARBA00022692"/>
    </source>
</evidence>
<keyword evidence="3 10" id="KW-0813">Transport</keyword>
<keyword evidence="5" id="KW-0677">Repeat</keyword>
<evidence type="ECO:0000313" key="12">
    <source>
        <dbReference type="Proteomes" id="UP000559027"/>
    </source>
</evidence>
<evidence type="ECO:0000256" key="7">
    <source>
        <dbReference type="ARBA" id="ARBA00023128"/>
    </source>
</evidence>
<dbReference type="AlphaFoldDB" id="A0A8H5FYW3"/>
<dbReference type="Gene3D" id="1.50.40.10">
    <property type="entry name" value="Mitochondrial carrier domain"/>
    <property type="match status" value="2"/>
</dbReference>
<dbReference type="PANTHER" id="PTHR45624">
    <property type="entry name" value="MITOCHONDRIAL BASIC AMINO ACIDS TRANSPORTER-RELATED"/>
    <property type="match status" value="1"/>
</dbReference>
<dbReference type="GO" id="GO:0031966">
    <property type="term" value="C:mitochondrial membrane"/>
    <property type="evidence" value="ECO:0007669"/>
    <property type="project" value="UniProtKB-SubCell"/>
</dbReference>
<keyword evidence="4 9" id="KW-0812">Transmembrane</keyword>
<dbReference type="InterPro" id="IPR023395">
    <property type="entry name" value="MCP_dom_sf"/>
</dbReference>
<dbReference type="EMBL" id="JAACJO010000008">
    <property type="protein sequence ID" value="KAF5354775.1"/>
    <property type="molecule type" value="Genomic_DNA"/>
</dbReference>
<sequence>MSQDAPHVNEDNTNWLGISGKEACKEVAYGSIAGMVVEVFEYPFDLAKVRLQAQQFHSLKVNSSITFKGPWHCLNQTWTEEGLRGLYRGLSVPLIGSMAQTAGLFLAYSSFQHAIQTYQHGNTRLEAHRKPPLTISQLTVAAAGAGFVTSFILTPMELVKCRMQVQMMNMHTRVPHSQPIASPATNFFSFATRPTSSPNSRPVTIAKSSIHNLSTTARPSLPLPSRIFSPPNVHSHPIEPPGPIAIVRSIFRSQGLKGFWLGQTGTIFRETGGSAVWFAAKEVVASTLQRRRGIQTEIDMAHKSSRDTDILAWESAVSGATAGGAATLLFYPADTIKSAIQTEEELRTSSRGTRVTRPTTFWRAAVKMYCAYGFRGFYAGCGMTVARSVPSSGIIFVVYDGLQQRFGKYSFS</sequence>
<evidence type="ECO:0000256" key="2">
    <source>
        <dbReference type="ARBA" id="ARBA00006375"/>
    </source>
</evidence>
<dbReference type="SUPFAM" id="SSF103506">
    <property type="entry name" value="Mitochondrial carrier"/>
    <property type="match status" value="1"/>
</dbReference>
<evidence type="ECO:0000256" key="9">
    <source>
        <dbReference type="PROSITE-ProRule" id="PRU00282"/>
    </source>
</evidence>
<evidence type="ECO:0000256" key="8">
    <source>
        <dbReference type="ARBA" id="ARBA00023136"/>
    </source>
</evidence>
<dbReference type="InterPro" id="IPR018108">
    <property type="entry name" value="MCP_transmembrane"/>
</dbReference>
<dbReference type="OrthoDB" id="2139348at2759"/>
<name>A0A8H5FYW3_9AGAR</name>
<dbReference type="Pfam" id="PF00153">
    <property type="entry name" value="Mito_carr"/>
    <property type="match status" value="4"/>
</dbReference>
<evidence type="ECO:0000256" key="6">
    <source>
        <dbReference type="ARBA" id="ARBA00022989"/>
    </source>
</evidence>
<keyword evidence="6" id="KW-1133">Transmembrane helix</keyword>
<comment type="subcellular location">
    <subcellularLocation>
        <location evidence="1">Mitochondrion membrane</location>
        <topology evidence="1">Multi-pass membrane protein</topology>
    </subcellularLocation>
</comment>
<proteinExistence type="inferred from homology"/>
<dbReference type="InterPro" id="IPR050567">
    <property type="entry name" value="Mitochondrial_Carrier"/>
</dbReference>
<feature type="repeat" description="Solcar" evidence="9">
    <location>
        <begin position="21"/>
        <end position="114"/>
    </location>
</feature>
<comment type="caution">
    <text evidence="11">The sequence shown here is derived from an EMBL/GenBank/DDBJ whole genome shotgun (WGS) entry which is preliminary data.</text>
</comment>
<evidence type="ECO:0000256" key="5">
    <source>
        <dbReference type="ARBA" id="ARBA00022737"/>
    </source>
</evidence>
<protein>
    <recommendedName>
        <fullName evidence="13">Mitochondrial carrier</fullName>
    </recommendedName>
</protein>
<evidence type="ECO:0000256" key="10">
    <source>
        <dbReference type="RuleBase" id="RU000488"/>
    </source>
</evidence>
<feature type="repeat" description="Solcar" evidence="9">
    <location>
        <begin position="310"/>
        <end position="405"/>
    </location>
</feature>
<evidence type="ECO:0000256" key="1">
    <source>
        <dbReference type="ARBA" id="ARBA00004225"/>
    </source>
</evidence>
<keyword evidence="7" id="KW-0496">Mitochondrion</keyword>
<comment type="similarity">
    <text evidence="2 10">Belongs to the mitochondrial carrier (TC 2.A.29) family.</text>
</comment>
<evidence type="ECO:0008006" key="13">
    <source>
        <dbReference type="Google" id="ProtNLM"/>
    </source>
</evidence>
<feature type="repeat" description="Solcar" evidence="9">
    <location>
        <begin position="133"/>
        <end position="287"/>
    </location>
</feature>
<organism evidence="11 12">
    <name type="scientific">Leucocoprinus leucothites</name>
    <dbReference type="NCBI Taxonomy" id="201217"/>
    <lineage>
        <taxon>Eukaryota</taxon>
        <taxon>Fungi</taxon>
        <taxon>Dikarya</taxon>
        <taxon>Basidiomycota</taxon>
        <taxon>Agaricomycotina</taxon>
        <taxon>Agaricomycetes</taxon>
        <taxon>Agaricomycetidae</taxon>
        <taxon>Agaricales</taxon>
        <taxon>Agaricineae</taxon>
        <taxon>Agaricaceae</taxon>
        <taxon>Leucocoprinus</taxon>
    </lineage>
</organism>
<dbReference type="PROSITE" id="PS50920">
    <property type="entry name" value="SOLCAR"/>
    <property type="match status" value="3"/>
</dbReference>
<evidence type="ECO:0000256" key="3">
    <source>
        <dbReference type="ARBA" id="ARBA00022448"/>
    </source>
</evidence>
<accession>A0A8H5FYW3</accession>
<dbReference type="PANTHER" id="PTHR45624:SF31">
    <property type="entry name" value="MITOCHONDRIAL ORNITHINE TRANSPORTER 1"/>
    <property type="match status" value="1"/>
</dbReference>